<proteinExistence type="predicted"/>
<sequence>MGSAILCSAAEKGQVVVNIAVGNGAMMVVGVVTDGLAMNVSSVCGGWQREEEDEVWEDVLTDAF</sequence>
<name>A0A4D6LZ28_VIGUN</name>
<protein>
    <submittedName>
        <fullName evidence="1">Uncharacterized protein</fullName>
    </submittedName>
</protein>
<gene>
    <name evidence="1" type="ORF">DEO72_LG5g2103</name>
</gene>
<dbReference type="EMBL" id="CP039349">
    <property type="protein sequence ID" value="QCD94025.1"/>
    <property type="molecule type" value="Genomic_DNA"/>
</dbReference>
<reference evidence="1 2" key="1">
    <citation type="submission" date="2019-04" db="EMBL/GenBank/DDBJ databases">
        <title>An improved genome assembly and genetic linkage map for asparagus bean, Vigna unguiculata ssp. sesquipedialis.</title>
        <authorList>
            <person name="Xia Q."/>
            <person name="Zhang R."/>
            <person name="Dong Y."/>
        </authorList>
    </citation>
    <scope>NUCLEOTIDE SEQUENCE [LARGE SCALE GENOMIC DNA]</scope>
    <source>
        <tissue evidence="1">Leaf</tissue>
    </source>
</reference>
<accession>A0A4D6LZ28</accession>
<dbReference type="Proteomes" id="UP000501690">
    <property type="component" value="Linkage Group LG5"/>
</dbReference>
<organism evidence="1 2">
    <name type="scientific">Vigna unguiculata</name>
    <name type="common">Cowpea</name>
    <dbReference type="NCBI Taxonomy" id="3917"/>
    <lineage>
        <taxon>Eukaryota</taxon>
        <taxon>Viridiplantae</taxon>
        <taxon>Streptophyta</taxon>
        <taxon>Embryophyta</taxon>
        <taxon>Tracheophyta</taxon>
        <taxon>Spermatophyta</taxon>
        <taxon>Magnoliopsida</taxon>
        <taxon>eudicotyledons</taxon>
        <taxon>Gunneridae</taxon>
        <taxon>Pentapetalae</taxon>
        <taxon>rosids</taxon>
        <taxon>fabids</taxon>
        <taxon>Fabales</taxon>
        <taxon>Fabaceae</taxon>
        <taxon>Papilionoideae</taxon>
        <taxon>50 kb inversion clade</taxon>
        <taxon>NPAAA clade</taxon>
        <taxon>indigoferoid/millettioid clade</taxon>
        <taxon>Phaseoleae</taxon>
        <taxon>Vigna</taxon>
    </lineage>
</organism>
<evidence type="ECO:0000313" key="2">
    <source>
        <dbReference type="Proteomes" id="UP000501690"/>
    </source>
</evidence>
<keyword evidence="2" id="KW-1185">Reference proteome</keyword>
<evidence type="ECO:0000313" key="1">
    <source>
        <dbReference type="EMBL" id="QCD94025.1"/>
    </source>
</evidence>
<dbReference type="AlphaFoldDB" id="A0A4D6LZ28"/>